<evidence type="ECO:0000313" key="3">
    <source>
        <dbReference type="EMBL" id="RCV86902.1"/>
    </source>
</evidence>
<proteinExistence type="predicted"/>
<evidence type="ECO:0000313" key="4">
    <source>
        <dbReference type="Proteomes" id="UP000252405"/>
    </source>
</evidence>
<keyword evidence="4" id="KW-1185">Reference proteome</keyword>
<dbReference type="NCBIfam" id="TIGR03759">
    <property type="entry name" value="conj_TIGR03759"/>
    <property type="match status" value="1"/>
</dbReference>
<dbReference type="EMBL" id="QPII01000019">
    <property type="protein sequence ID" value="RCV86902.1"/>
    <property type="molecule type" value="Genomic_DNA"/>
</dbReference>
<reference evidence="3 4" key="1">
    <citation type="submission" date="2018-07" db="EMBL/GenBank/DDBJ databases">
        <title>Halomonas montanilacus sp. nov., isolated from Lake Pengyan on Tibetan Plateau.</title>
        <authorList>
            <person name="Lu H."/>
            <person name="Xing P."/>
            <person name="Wu Q."/>
        </authorList>
    </citation>
    <scope>NUCLEOTIDE SEQUENCE [LARGE SCALE GENOMIC DNA]</scope>
    <source>
        <strain evidence="3 4">PYC7W</strain>
    </source>
</reference>
<dbReference type="OrthoDB" id="8442378at2"/>
<dbReference type="AlphaFoldDB" id="A0A368TS05"/>
<feature type="signal peptide" evidence="2">
    <location>
        <begin position="1"/>
        <end position="32"/>
    </location>
</feature>
<accession>A0A368TS05</accession>
<evidence type="ECO:0000256" key="1">
    <source>
        <dbReference type="SAM" id="MobiDB-lite"/>
    </source>
</evidence>
<name>A0A368TS05_9GAMM</name>
<dbReference type="InterPro" id="IPR022293">
    <property type="entry name" value="Integrating-conj_element"/>
</dbReference>
<sequence>MTSQSWKVWRSGPAFGIGAALCLWLLALPASAQTLAPGDGQTNSQDTSGIEERDSHIRDSLRAEAREWGLDEREWQRYETLMEGSRGIWSPDLDPLTALGIEAETEAERRRYAEMLVEVERARVERELAFQRAYDEAWQRLYPNEMPVEQFLLGDPGQAGQGSVSFLQGAGNPAASSRLSVHVASQACASCDATIRELLDSGVAMDVFVIDSEGDDTVIRQWARDNSIPLSRVQSREITLNHGRTDTSLGVTRDSVPQVFPR</sequence>
<feature type="region of interest" description="Disordered" evidence="1">
    <location>
        <begin position="36"/>
        <end position="56"/>
    </location>
</feature>
<feature type="chain" id="PRO_5016942547" evidence="2">
    <location>
        <begin position="33"/>
        <end position="262"/>
    </location>
</feature>
<gene>
    <name evidence="3" type="ORF">DU505_18905</name>
</gene>
<evidence type="ECO:0000256" key="2">
    <source>
        <dbReference type="SAM" id="SignalP"/>
    </source>
</evidence>
<keyword evidence="2" id="KW-0732">Signal</keyword>
<dbReference type="RefSeq" id="WP_114480527.1">
    <property type="nucleotide sequence ID" value="NZ_QPII01000019.1"/>
</dbReference>
<comment type="caution">
    <text evidence="3">The sequence shown here is derived from an EMBL/GenBank/DDBJ whole genome shotgun (WGS) entry which is preliminary data.</text>
</comment>
<protein>
    <submittedName>
        <fullName evidence="3">TIGR03759 family integrating conjugative element protein</fullName>
    </submittedName>
</protein>
<organism evidence="3 4">
    <name type="scientific">Billgrantia montanilacus</name>
    <dbReference type="NCBI Taxonomy" id="2282305"/>
    <lineage>
        <taxon>Bacteria</taxon>
        <taxon>Pseudomonadati</taxon>
        <taxon>Pseudomonadota</taxon>
        <taxon>Gammaproteobacteria</taxon>
        <taxon>Oceanospirillales</taxon>
        <taxon>Halomonadaceae</taxon>
        <taxon>Billgrantia</taxon>
    </lineage>
</organism>
<dbReference type="Proteomes" id="UP000252405">
    <property type="component" value="Unassembled WGS sequence"/>
</dbReference>